<dbReference type="GO" id="GO:0005829">
    <property type="term" value="C:cytosol"/>
    <property type="evidence" value="ECO:0007669"/>
    <property type="project" value="TreeGrafter"/>
</dbReference>
<name>A0A1T0CQS5_9GAMM</name>
<keyword evidence="1 7" id="KW-0808">Transferase</keyword>
<dbReference type="HAMAP" id="MF_00802">
    <property type="entry name" value="GlnE"/>
    <property type="match status" value="1"/>
</dbReference>
<dbReference type="GO" id="GO:0047388">
    <property type="term" value="F:[glutamine synthetase]-adenylyl-L-tyrosine phosphorylase activity"/>
    <property type="evidence" value="ECO:0007669"/>
    <property type="project" value="UniProtKB-EC"/>
</dbReference>
<dbReference type="Pfam" id="PF03710">
    <property type="entry name" value="GlnE"/>
    <property type="match status" value="2"/>
</dbReference>
<sequence length="949" mass="108215">MSSFDFIPNQEQLDILALASPFALQIYQKHTERAQAFLGEFGFGTPMARADFDALVRRFVGLGTTNYLDSINEDMVMKGLRELRKFLMLKWIWQDALAVITLEDLTRELSDFADSCIEFSKDFVYHKLTIRYGDPIIRRKTKQIKDELAIIAMGKLGARELNLSSDIDLIFVHIDNGDTDGKKCIDSHKFMRDLGRGVIKLLDENTEHGFVFRVDMRLRPWGDGSPLVLHLQALEKYFNQHGRTWERFAWLKARVVNHISDEFATQLRQITKNFVHRYYIDYSAFSALREMKAMIINQQTQRQDLDNVKLGVGGIRDIEFIVQAFALIYGGHHVRIAEHPACLECMQVLTELGYIDAEESKQLSSAYRFLRRLEHAIQARHDHQSQRLPSDSDELLAIAKTLGFESVTSFRSVLDAHRQNVSRPFGRMVTDRQSPKQESLNAKQIGDSLHETLGDDAMAQLDEFMNSRLVGSLDDVSKERLSQAYPIILHALLTHAQMDGVQSAMTALPRLIALLEAICRRSIYLVMLTENPDATVRLIPMLTASPWIAKELAHYPVLLDTFLQKRYLHLPDKSELTDILRQSLLRVEPFDDEGYLSAIRLFKKTQVLAVATADVLGLRHIMKVSDSLTFIAEVVLESALYRAFDELTAKHGFPLLQNGERAGVDDCGFAIVGYGKLGGLEMSYASDLDLVFLHRIDEKGETDGEKPISGMKFAARLIQKLMTYLATQTRDGRAYEIDTRLRPSGNAGVAVISTHAFEMYQDEKAWAWEHQALVRARGLIGDEKVLTEFDRIRKKVLTAKRDTAQVRSDVIEMRQKMQTHLGTKPATRHGTDGEQFHIKQDFGGLVDIEFLAQFMVLSLSHDYPTLAIWPDNVRIFEEMGKAQIWDVYRCERLTQAYLDLRKKTHELALSEQKTIVDDEEWHELRRFVRDVWQDVLGDDAVASDGGLGG</sequence>
<evidence type="ECO:0000256" key="4">
    <source>
        <dbReference type="ARBA" id="ARBA00022840"/>
    </source>
</evidence>
<dbReference type="SUPFAM" id="SSF81301">
    <property type="entry name" value="Nucleotidyltransferase"/>
    <property type="match status" value="2"/>
</dbReference>
<feature type="region of interest" description="Adenylyl removase" evidence="7">
    <location>
        <begin position="1"/>
        <end position="433"/>
    </location>
</feature>
<evidence type="ECO:0000256" key="2">
    <source>
        <dbReference type="ARBA" id="ARBA00022695"/>
    </source>
</evidence>
<evidence type="ECO:0000256" key="6">
    <source>
        <dbReference type="ARBA" id="ARBA00023268"/>
    </source>
</evidence>
<dbReference type="Gene3D" id="3.30.460.10">
    <property type="entry name" value="Beta Polymerase, domain 2"/>
    <property type="match status" value="2"/>
</dbReference>
<comment type="catalytic activity">
    <reaction evidence="7">
        <text>[glutamine synthetase]-L-tyrosine + ATP = [glutamine synthetase]-O(4)-(5'-adenylyl)-L-tyrosine + diphosphate</text>
        <dbReference type="Rhea" id="RHEA:18589"/>
        <dbReference type="Rhea" id="RHEA-COMP:10660"/>
        <dbReference type="Rhea" id="RHEA-COMP:10661"/>
        <dbReference type="ChEBI" id="CHEBI:30616"/>
        <dbReference type="ChEBI" id="CHEBI:33019"/>
        <dbReference type="ChEBI" id="CHEBI:46858"/>
        <dbReference type="ChEBI" id="CHEBI:83624"/>
        <dbReference type="EC" id="2.7.7.42"/>
    </reaction>
</comment>
<dbReference type="InterPro" id="IPR013546">
    <property type="entry name" value="PII_UdlTrfase/GS_AdlTrfase"/>
</dbReference>
<proteinExistence type="inferred from homology"/>
<dbReference type="GO" id="GO:0005524">
    <property type="term" value="F:ATP binding"/>
    <property type="evidence" value="ECO:0007669"/>
    <property type="project" value="UniProtKB-UniRule"/>
</dbReference>
<dbReference type="EC" id="2.7.7.42" evidence="7"/>
<keyword evidence="11" id="KW-1185">Reference proteome</keyword>
<comment type="function">
    <text evidence="7">Involved in the regulation of glutamine synthetase GlnA, a key enzyme in the process to assimilate ammonia. When cellular nitrogen levels are high, the C-terminal adenylyl transferase (AT) inactivates GlnA by covalent transfer of an adenylyl group from ATP to specific tyrosine residue of GlnA, thus reducing its activity. Conversely, when nitrogen levels are low, the N-terminal adenylyl removase (AR) activates GlnA by removing the adenylyl group by phosphorolysis, increasing its activity. The regulatory region of GlnE binds the signal transduction protein PII (GlnB) which indicates the nitrogen status of the cell.</text>
</comment>
<evidence type="ECO:0000256" key="5">
    <source>
        <dbReference type="ARBA" id="ARBA00022842"/>
    </source>
</evidence>
<evidence type="ECO:0000313" key="10">
    <source>
        <dbReference type="EMBL" id="OOS24693.1"/>
    </source>
</evidence>
<dbReference type="GO" id="GO:0000820">
    <property type="term" value="P:regulation of glutamine family amino acid metabolic process"/>
    <property type="evidence" value="ECO:0007669"/>
    <property type="project" value="UniProtKB-UniRule"/>
</dbReference>
<dbReference type="Gene3D" id="1.20.120.330">
    <property type="entry name" value="Nucleotidyltransferases domain 2"/>
    <property type="match status" value="2"/>
</dbReference>
<dbReference type="FunFam" id="3.30.460.10:FF:000009">
    <property type="entry name" value="Bifunctional glutamine synthetase adenylyltransferase/adenylyl-removing enzyme"/>
    <property type="match status" value="1"/>
</dbReference>
<dbReference type="Pfam" id="PF08335">
    <property type="entry name" value="GlnD_UR_UTase"/>
    <property type="match status" value="1"/>
</dbReference>
<protein>
    <recommendedName>
        <fullName evidence="7">Bifunctional glutamine synthetase adenylyltransferase/adenylyl-removing enzyme</fullName>
    </recommendedName>
    <alternativeName>
        <fullName evidence="7">ATP:glutamine synthetase adenylyltransferase</fullName>
    </alternativeName>
    <alternativeName>
        <fullName evidence="7">ATase</fullName>
    </alternativeName>
    <domain>
        <recommendedName>
            <fullName evidence="7">Glutamine synthetase adenylyl-L-tyrosine phosphorylase</fullName>
            <ecNumber evidence="7">2.7.7.89</ecNumber>
        </recommendedName>
        <alternativeName>
            <fullName evidence="7">Adenylyl removase</fullName>
            <shortName evidence="7">AR</shortName>
            <shortName evidence="7">AT-N</shortName>
        </alternativeName>
    </domain>
    <domain>
        <recommendedName>
            <fullName evidence="7">Glutamine synthetase adenylyl transferase</fullName>
            <ecNumber evidence="7">2.7.7.42</ecNumber>
        </recommendedName>
        <alternativeName>
            <fullName evidence="7">Adenylyl transferase</fullName>
            <shortName evidence="7">AT</shortName>
            <shortName evidence="7">AT-C</shortName>
        </alternativeName>
    </domain>
</protein>
<keyword evidence="2 7" id="KW-0548">Nucleotidyltransferase</keyword>
<evidence type="ECO:0000256" key="7">
    <source>
        <dbReference type="HAMAP-Rule" id="MF_00802"/>
    </source>
</evidence>
<evidence type="ECO:0000256" key="3">
    <source>
        <dbReference type="ARBA" id="ARBA00022741"/>
    </source>
</evidence>
<comment type="catalytic activity">
    <reaction evidence="7">
        <text>[glutamine synthetase]-O(4)-(5'-adenylyl)-L-tyrosine + phosphate = [glutamine synthetase]-L-tyrosine + ADP</text>
        <dbReference type="Rhea" id="RHEA:43716"/>
        <dbReference type="Rhea" id="RHEA-COMP:10660"/>
        <dbReference type="Rhea" id="RHEA-COMP:10661"/>
        <dbReference type="ChEBI" id="CHEBI:43474"/>
        <dbReference type="ChEBI" id="CHEBI:46858"/>
        <dbReference type="ChEBI" id="CHEBI:83624"/>
        <dbReference type="ChEBI" id="CHEBI:456216"/>
        <dbReference type="EC" id="2.7.7.89"/>
    </reaction>
</comment>
<evidence type="ECO:0000313" key="11">
    <source>
        <dbReference type="Proteomes" id="UP000189800"/>
    </source>
</evidence>
<accession>A0A1T0CQS5</accession>
<keyword evidence="4 7" id="KW-0067">ATP-binding</keyword>
<dbReference type="AlphaFoldDB" id="A0A1T0CQS5"/>
<keyword evidence="3 7" id="KW-0547">Nucleotide-binding</keyword>
<comment type="caution">
    <text evidence="10">The sequence shown here is derived from an EMBL/GenBank/DDBJ whole genome shotgun (WGS) entry which is preliminary data.</text>
</comment>
<dbReference type="STRING" id="470453.B0680_04520"/>
<feature type="region of interest" description="Adenylyl transferase" evidence="7">
    <location>
        <begin position="433"/>
        <end position="949"/>
    </location>
</feature>
<feature type="domain" description="Glutamate-ammonia ligase adenylyltransferase repeated" evidence="8">
    <location>
        <begin position="537"/>
        <end position="791"/>
    </location>
</feature>
<evidence type="ECO:0000256" key="1">
    <source>
        <dbReference type="ARBA" id="ARBA00022679"/>
    </source>
</evidence>
<dbReference type="CDD" id="cd05401">
    <property type="entry name" value="NT_GlnE_GlnD_like"/>
    <property type="match status" value="2"/>
</dbReference>
<dbReference type="GO" id="GO:0008882">
    <property type="term" value="F:[glutamate-ammonia-ligase] adenylyltransferase activity"/>
    <property type="evidence" value="ECO:0007669"/>
    <property type="project" value="UniProtKB-UniRule"/>
</dbReference>
<dbReference type="EMBL" id="MUYU01000009">
    <property type="protein sequence ID" value="OOS24693.1"/>
    <property type="molecule type" value="Genomic_DNA"/>
</dbReference>
<comment type="similarity">
    <text evidence="7">Belongs to the GlnE family.</text>
</comment>
<organism evidence="10 11">
    <name type="scientific">Moraxella pluranimalium</name>
    <dbReference type="NCBI Taxonomy" id="470453"/>
    <lineage>
        <taxon>Bacteria</taxon>
        <taxon>Pseudomonadati</taxon>
        <taxon>Pseudomonadota</taxon>
        <taxon>Gammaproteobacteria</taxon>
        <taxon>Moraxellales</taxon>
        <taxon>Moraxellaceae</taxon>
        <taxon>Moraxella</taxon>
    </lineage>
</organism>
<gene>
    <name evidence="7" type="primary">glnE</name>
    <name evidence="10" type="ORF">B0680_04520</name>
</gene>
<keyword evidence="5 7" id="KW-0460">Magnesium</keyword>
<dbReference type="NCBIfam" id="NF008292">
    <property type="entry name" value="PRK11072.1"/>
    <property type="match status" value="1"/>
</dbReference>
<dbReference type="InterPro" id="IPR043519">
    <property type="entry name" value="NT_sf"/>
</dbReference>
<feature type="domain" description="Glutamate-ammonia ligase adenylyltransferase repeated" evidence="8">
    <location>
        <begin position="71"/>
        <end position="261"/>
    </location>
</feature>
<keyword evidence="6 7" id="KW-0511">Multifunctional enzyme</keyword>
<dbReference type="OrthoDB" id="9759366at2"/>
<dbReference type="SUPFAM" id="SSF81593">
    <property type="entry name" value="Nucleotidyltransferase substrate binding subunit/domain"/>
    <property type="match status" value="2"/>
</dbReference>
<dbReference type="GO" id="GO:0000287">
    <property type="term" value="F:magnesium ion binding"/>
    <property type="evidence" value="ECO:0007669"/>
    <property type="project" value="UniProtKB-UniRule"/>
</dbReference>
<dbReference type="Proteomes" id="UP000189800">
    <property type="component" value="Unassembled WGS sequence"/>
</dbReference>
<evidence type="ECO:0000259" key="9">
    <source>
        <dbReference type="Pfam" id="PF08335"/>
    </source>
</evidence>
<comment type="cofactor">
    <cofactor evidence="7">
        <name>Mg(2+)</name>
        <dbReference type="ChEBI" id="CHEBI:18420"/>
    </cofactor>
</comment>
<reference evidence="10 11" key="1">
    <citation type="submission" date="2017-02" db="EMBL/GenBank/DDBJ databases">
        <title>Draft genome sequence of Moraxella pluranimalium CCUG 54913T type strain.</title>
        <authorList>
            <person name="Salva-Serra F."/>
            <person name="Engstrom-Jakobsson H."/>
            <person name="Thorell K."/>
            <person name="Jaen-Luchoro D."/>
            <person name="Gonzales-Siles L."/>
            <person name="Karlsson R."/>
            <person name="Yazdan S."/>
            <person name="Boulund F."/>
            <person name="Johnning A."/>
            <person name="Engstrand L."/>
            <person name="Kristiansson E."/>
            <person name="Moore E."/>
        </authorList>
    </citation>
    <scope>NUCLEOTIDE SEQUENCE [LARGE SCALE GENOMIC DNA]</scope>
    <source>
        <strain evidence="10 11">CCUG 54913</strain>
    </source>
</reference>
<dbReference type="PANTHER" id="PTHR30621:SF0">
    <property type="entry name" value="BIFUNCTIONAL GLUTAMINE SYNTHETASE ADENYLYLTRANSFERASE_ADENYLYL-REMOVING ENZYME"/>
    <property type="match status" value="1"/>
</dbReference>
<dbReference type="PANTHER" id="PTHR30621">
    <property type="entry name" value="GLUTAMINE SYNTHETASE ADENYLYLTRANSFERASE"/>
    <property type="match status" value="1"/>
</dbReference>
<dbReference type="InterPro" id="IPR023057">
    <property type="entry name" value="GlnE"/>
</dbReference>
<evidence type="ECO:0000259" key="8">
    <source>
        <dbReference type="Pfam" id="PF03710"/>
    </source>
</evidence>
<dbReference type="EC" id="2.7.7.89" evidence="7"/>
<dbReference type="RefSeq" id="WP_078253870.1">
    <property type="nucleotide sequence ID" value="NZ_MUYU01000009.1"/>
</dbReference>
<feature type="domain" description="PII-uridylyltransferase/Glutamine-synthetase adenylyltransferase" evidence="9">
    <location>
        <begin position="289"/>
        <end position="426"/>
    </location>
</feature>
<dbReference type="InterPro" id="IPR005190">
    <property type="entry name" value="GlnE_rpt_dom"/>
</dbReference>
<dbReference type="Gene3D" id="1.20.120.1510">
    <property type="match status" value="1"/>
</dbReference>